<dbReference type="InterPro" id="IPR000788">
    <property type="entry name" value="RNR_lg_C"/>
</dbReference>
<comment type="function">
    <text evidence="8 11">Provides the precursors necessary for DNA synthesis. Catalyzes the biosynthesis of deoxyribonucleotides from the corresponding ribonucleotides.</text>
</comment>
<feature type="domain" description="ATP-cone" evidence="12">
    <location>
        <begin position="710"/>
        <end position="801"/>
    </location>
</feature>
<dbReference type="CDD" id="cd01679">
    <property type="entry name" value="RNR_I"/>
    <property type="match status" value="1"/>
</dbReference>
<feature type="domain" description="ATP-cone" evidence="12">
    <location>
        <begin position="1"/>
        <end position="89"/>
    </location>
</feature>
<evidence type="ECO:0000256" key="5">
    <source>
        <dbReference type="ARBA" id="ARBA00023002"/>
    </source>
</evidence>
<dbReference type="EC" id="1.17.4.1" evidence="11"/>
<evidence type="ECO:0000256" key="3">
    <source>
        <dbReference type="ARBA" id="ARBA00022741"/>
    </source>
</evidence>
<evidence type="ECO:0000256" key="9">
    <source>
        <dbReference type="ARBA" id="ARBA00047754"/>
    </source>
</evidence>
<protein>
    <recommendedName>
        <fullName evidence="11">Ribonucleoside-diphosphate reductase</fullName>
        <ecNumber evidence="11">1.17.4.1</ecNumber>
    </recommendedName>
</protein>
<dbReference type="SUPFAM" id="SSF51998">
    <property type="entry name" value="PFL-like glycyl radical enzymes"/>
    <property type="match status" value="2"/>
</dbReference>
<evidence type="ECO:0000313" key="14">
    <source>
        <dbReference type="WBParaSite" id="SMUV_0000541401-mRNA-1"/>
    </source>
</evidence>
<name>A0A0N5ALJ3_9BILA</name>
<dbReference type="PANTHER" id="PTHR11573:SF6">
    <property type="entry name" value="RIBONUCLEOSIDE-DIPHOSPHATE REDUCTASE LARGE SUBUNIT"/>
    <property type="match status" value="1"/>
</dbReference>
<dbReference type="Gene3D" id="3.20.70.20">
    <property type="match status" value="2"/>
</dbReference>
<dbReference type="Pfam" id="PF02867">
    <property type="entry name" value="Ribonuc_red_lgC"/>
    <property type="match status" value="2"/>
</dbReference>
<accession>A0A0N5ALJ3</accession>
<reference evidence="14" key="1">
    <citation type="submission" date="2017-02" db="UniProtKB">
        <authorList>
            <consortium name="WormBaseParasite"/>
        </authorList>
    </citation>
    <scope>IDENTIFICATION</scope>
</reference>
<dbReference type="InterPro" id="IPR013509">
    <property type="entry name" value="RNR_lsu_N"/>
</dbReference>
<dbReference type="PRINTS" id="PR01183">
    <property type="entry name" value="RIBORDTASEM1"/>
</dbReference>
<comment type="catalytic activity">
    <reaction evidence="9 11">
        <text>a 2'-deoxyribonucleoside 5'-diphosphate + [thioredoxin]-disulfide + H2O = a ribonucleoside 5'-diphosphate + [thioredoxin]-dithiol</text>
        <dbReference type="Rhea" id="RHEA:23252"/>
        <dbReference type="Rhea" id="RHEA-COMP:10698"/>
        <dbReference type="Rhea" id="RHEA-COMP:10700"/>
        <dbReference type="ChEBI" id="CHEBI:15377"/>
        <dbReference type="ChEBI" id="CHEBI:29950"/>
        <dbReference type="ChEBI" id="CHEBI:50058"/>
        <dbReference type="ChEBI" id="CHEBI:57930"/>
        <dbReference type="ChEBI" id="CHEBI:73316"/>
        <dbReference type="EC" id="1.17.4.1"/>
    </reaction>
</comment>
<evidence type="ECO:0000256" key="8">
    <source>
        <dbReference type="ARBA" id="ARBA00024942"/>
    </source>
</evidence>
<dbReference type="GO" id="GO:0005971">
    <property type="term" value="C:ribonucleoside-diphosphate reductase complex"/>
    <property type="evidence" value="ECO:0007669"/>
    <property type="project" value="TreeGrafter"/>
</dbReference>
<dbReference type="PANTHER" id="PTHR11573">
    <property type="entry name" value="RIBONUCLEOSIDE-DIPHOSPHATE REDUCTASE LARGE CHAIN"/>
    <property type="match status" value="1"/>
</dbReference>
<evidence type="ECO:0000256" key="1">
    <source>
        <dbReference type="ARBA" id="ARBA00010406"/>
    </source>
</evidence>
<evidence type="ECO:0000259" key="12">
    <source>
        <dbReference type="PROSITE" id="PS51161"/>
    </source>
</evidence>
<keyword evidence="13" id="KW-1185">Reference proteome</keyword>
<keyword evidence="6 11" id="KW-0215">Deoxyribonucleotide synthesis</keyword>
<dbReference type="WBParaSite" id="SMUV_0000541401-mRNA-1">
    <property type="protein sequence ID" value="SMUV_0000541401-mRNA-1"/>
    <property type="gene ID" value="SMUV_0000541401"/>
</dbReference>
<keyword evidence="3 10" id="KW-0547">Nucleotide-binding</keyword>
<dbReference type="PROSITE" id="PS51161">
    <property type="entry name" value="ATP_CONE"/>
    <property type="match status" value="2"/>
</dbReference>
<evidence type="ECO:0000256" key="6">
    <source>
        <dbReference type="ARBA" id="ARBA00023116"/>
    </source>
</evidence>
<dbReference type="NCBIfam" id="TIGR02506">
    <property type="entry name" value="NrdE_NrdA"/>
    <property type="match status" value="2"/>
</dbReference>
<dbReference type="UniPathway" id="UPA00326"/>
<dbReference type="GO" id="GO:0005524">
    <property type="term" value="F:ATP binding"/>
    <property type="evidence" value="ECO:0007669"/>
    <property type="project" value="UniProtKB-UniRule"/>
</dbReference>
<organism evidence="13 14">
    <name type="scientific">Syphacia muris</name>
    <dbReference type="NCBI Taxonomy" id="451379"/>
    <lineage>
        <taxon>Eukaryota</taxon>
        <taxon>Metazoa</taxon>
        <taxon>Ecdysozoa</taxon>
        <taxon>Nematoda</taxon>
        <taxon>Chromadorea</taxon>
        <taxon>Rhabditida</taxon>
        <taxon>Spirurina</taxon>
        <taxon>Oxyuridomorpha</taxon>
        <taxon>Oxyuroidea</taxon>
        <taxon>Oxyuridae</taxon>
        <taxon>Syphacia</taxon>
    </lineage>
</organism>
<evidence type="ECO:0000313" key="13">
    <source>
        <dbReference type="Proteomes" id="UP000046393"/>
    </source>
</evidence>
<dbReference type="SMR" id="A0A0N5ALJ3"/>
<evidence type="ECO:0000256" key="7">
    <source>
        <dbReference type="ARBA" id="ARBA00023157"/>
    </source>
</evidence>
<dbReference type="SUPFAM" id="SSF48168">
    <property type="entry name" value="R1 subunit of ribonucleotide reductase, N-terminal domain"/>
    <property type="match status" value="2"/>
</dbReference>
<dbReference type="Pfam" id="PF03477">
    <property type="entry name" value="ATP-cone"/>
    <property type="match status" value="2"/>
</dbReference>
<dbReference type="InterPro" id="IPR013346">
    <property type="entry name" value="NrdE_NrdA_C"/>
</dbReference>
<keyword evidence="2" id="KW-0021">Allosteric enzyme</keyword>
<dbReference type="FunFam" id="3.20.70.20:FF:000001">
    <property type="entry name" value="Ribonucleoside-diphosphate reductase"/>
    <property type="match status" value="1"/>
</dbReference>
<keyword evidence="5 11" id="KW-0560">Oxidoreductase</keyword>
<proteinExistence type="inferred from homology"/>
<dbReference type="GO" id="GO:0009263">
    <property type="term" value="P:deoxyribonucleotide biosynthetic process"/>
    <property type="evidence" value="ECO:0007669"/>
    <property type="project" value="UniProtKB-KW"/>
</dbReference>
<comment type="similarity">
    <text evidence="1 11">Belongs to the ribonucleoside diphosphate reductase large chain family.</text>
</comment>
<dbReference type="Proteomes" id="UP000046393">
    <property type="component" value="Unplaced"/>
</dbReference>
<keyword evidence="7" id="KW-1015">Disulfide bond</keyword>
<dbReference type="PROSITE" id="PS00089">
    <property type="entry name" value="RIBORED_LARGE"/>
    <property type="match status" value="1"/>
</dbReference>
<dbReference type="GO" id="GO:0004748">
    <property type="term" value="F:ribonucleoside-diphosphate reductase activity, thioredoxin disulfide as acceptor"/>
    <property type="evidence" value="ECO:0007669"/>
    <property type="project" value="UniProtKB-EC"/>
</dbReference>
<dbReference type="InterPro" id="IPR039718">
    <property type="entry name" value="Rrm1"/>
</dbReference>
<evidence type="ECO:0000256" key="11">
    <source>
        <dbReference type="RuleBase" id="RU003410"/>
    </source>
</evidence>
<dbReference type="Pfam" id="PF00317">
    <property type="entry name" value="Ribonuc_red_lgN"/>
    <property type="match status" value="2"/>
</dbReference>
<keyword evidence="4 10" id="KW-0067">ATP-binding</keyword>
<evidence type="ECO:0000256" key="10">
    <source>
        <dbReference type="PROSITE-ProRule" id="PRU00492"/>
    </source>
</evidence>
<dbReference type="InterPro" id="IPR005144">
    <property type="entry name" value="ATP-cone_dom"/>
</dbReference>
<evidence type="ECO:0000256" key="2">
    <source>
        <dbReference type="ARBA" id="ARBA00022533"/>
    </source>
</evidence>
<dbReference type="InterPro" id="IPR008926">
    <property type="entry name" value="RNR_R1-su_N"/>
</dbReference>
<evidence type="ECO:0000256" key="4">
    <source>
        <dbReference type="ARBA" id="ARBA00022840"/>
    </source>
</evidence>
<sequence length="1494" mass="168496">MDNKDGKEEVVRFDKIASRIQELSYGLDQTVDCIEVAQVVIGSMFRGITTTQLDELAADAAAGMIKKHPDYGVLASRIAVSNLHKNTSNLFSEVVHSLFTAKNIRTGEPDSVFTEDFYNLVMSNAERLDSAIVHDRDYLFDFFALKQLEKTCLLKVGGVTVERPQYMFLRLALGVYGNNIEDGIKMYNELSEHLYCCGTTALQNGGTRYPQMCSSFVLMMKDDSIDGIFETLSKCCLILEHSGAVGLSVQNIRSTGATIAGTGGVSNGLVPMLRVFNSTGGFIKDTFGKNANSLGIYLEPWHADTLNTLVRNKDKRSDLGHCRNLSFALWVPDLFMKRVRDNAIWSFMCPAECPGLYDSWGDEFEKLYTKYEAEGRYRKQMNAREVWELILTSQIVSGMPSLVYKDACNRKSNHKHLGTVKGSSFGTESVQYSCGGQAGLSMTASISVNKFVANAEIDYKRLHEVVKEVTVILNRMLDVNYYPLAEIESSAKKHRVIGVGIQGLADAFVLMRCGFTSEKARNTNRRIFETLYHAALESSCELAAKYGCYESYEGSPASQGVLQYDMWNVVPTDQWDWGELKAKIAKYGLRNSLVTSQISTFESQIFCSSEGAQPYVSNVYSPRLCADFQVFNPHLLRDLAKLDLWDEEMVVDIVVNKGLIQKIDRIPSDTREIYKTVWELPQKDLIDMAIDRAPFIDQSQSLDIFVARPTLTSCTNGRKQAVHFDKITSRLEKLCWGLNPSDVDCIVVSKKVIAGLYSGVTTVELDNLAAETAANMTLKHPDYGILAARIAISSLHKKTKKVFSEVISDLYYATNAKTGLRTPLVSKETYECVMKNADKLNSVIVYDRDFSYTYFGFKTLEQSYLLKINGEVVERPQHMLMRVAVGIHKNDIEGAIETYNLMSERWFTHATPTLFNSGTCRPQMSSCFLLTVEDDSSEEIFKTIKKCALISKNAGGIGLSVHNVRAAGALITATNTVSNRLIPFCRVLNSTARYVDQGGNKRPGAFAVYLEPWHADIFEFLLMRNNIGTDEERTRDLFFALWVPDLFMERVKNDEIWSLMCPDECPGLPDCWGQEFEALYTKYESECRYKCQVEARKLWKAIVTAQIETGMPFMVYKDACNRKSNQQNLGTIRSSNLCTEIVEYCSKDEVAVCNLGSIALNRFVTQNKEFDFHKLHEVSKVLTFNLNKIIDGNYYPIPETKHSNMRHRPIGIGVQGLADAFLLMKYPFTSDKAKALNRKIFETIYHGALEASCELAQRYGPYETYKDSPISKGIFQYDMWGVTPTDLWDWSELKQKVAKYGVRNSLLLAPMPTASTAQILGNNESIEPYTSNVLTRCVLAGNFQVFNPHLVKDLVDLNLWDDDMVFDIKLNRGSVQNISRIPAEIKELYKTVWEIPQKDLLEMAADRGPFIDQSQSLNIFIAEPNYRKVTSMHFYGWQKGLKTGMYYLRSRPGADAVQFSVDKTRLKERAVRELSEKMLECSLSNPESCPMCSG</sequence>
<dbReference type="STRING" id="451379.A0A0N5ALJ3"/>